<feature type="compositionally biased region" description="Low complexity" evidence="1">
    <location>
        <begin position="190"/>
        <end position="202"/>
    </location>
</feature>
<feature type="compositionally biased region" description="Acidic residues" evidence="1">
    <location>
        <begin position="282"/>
        <end position="295"/>
    </location>
</feature>
<proteinExistence type="predicted"/>
<feature type="region of interest" description="Disordered" evidence="1">
    <location>
        <begin position="121"/>
        <end position="153"/>
    </location>
</feature>
<dbReference type="Proteomes" id="UP001209540">
    <property type="component" value="Unassembled WGS sequence"/>
</dbReference>
<reference evidence="2" key="2">
    <citation type="submission" date="2023-02" db="EMBL/GenBank/DDBJ databases">
        <authorList>
            <consortium name="DOE Joint Genome Institute"/>
            <person name="Mondo S.J."/>
            <person name="Chang Y."/>
            <person name="Wang Y."/>
            <person name="Ahrendt S."/>
            <person name="Andreopoulos W."/>
            <person name="Barry K."/>
            <person name="Beard J."/>
            <person name="Benny G.L."/>
            <person name="Blankenship S."/>
            <person name="Bonito G."/>
            <person name="Cuomo C."/>
            <person name="Desiro A."/>
            <person name="Gervers K.A."/>
            <person name="Hundley H."/>
            <person name="Kuo A."/>
            <person name="LaButti K."/>
            <person name="Lang B.F."/>
            <person name="Lipzen A."/>
            <person name="O'Donnell K."/>
            <person name="Pangilinan J."/>
            <person name="Reynolds N."/>
            <person name="Sandor L."/>
            <person name="Smith M.W."/>
            <person name="Tsang A."/>
            <person name="Grigoriev I.V."/>
            <person name="Stajich J.E."/>
            <person name="Spatafora J.W."/>
        </authorList>
    </citation>
    <scope>NUCLEOTIDE SEQUENCE</scope>
    <source>
        <strain evidence="2">RSA 2281</strain>
    </source>
</reference>
<evidence type="ECO:0000313" key="2">
    <source>
        <dbReference type="EMBL" id="KAI9274509.1"/>
    </source>
</evidence>
<feature type="compositionally biased region" description="Basic and acidic residues" evidence="1">
    <location>
        <begin position="204"/>
        <end position="220"/>
    </location>
</feature>
<feature type="region of interest" description="Disordered" evidence="1">
    <location>
        <begin position="168"/>
        <end position="295"/>
    </location>
</feature>
<dbReference type="AlphaFoldDB" id="A0AAD5PHP5"/>
<name>A0AAD5PHP5_9FUNG</name>
<comment type="caution">
    <text evidence="2">The sequence shown here is derived from an EMBL/GenBank/DDBJ whole genome shotgun (WGS) entry which is preliminary data.</text>
</comment>
<evidence type="ECO:0000256" key="1">
    <source>
        <dbReference type="SAM" id="MobiDB-lite"/>
    </source>
</evidence>
<feature type="region of interest" description="Disordered" evidence="1">
    <location>
        <begin position="1"/>
        <end position="32"/>
    </location>
</feature>
<organism evidence="2 3">
    <name type="scientific">Phascolomyces articulosus</name>
    <dbReference type="NCBI Taxonomy" id="60185"/>
    <lineage>
        <taxon>Eukaryota</taxon>
        <taxon>Fungi</taxon>
        <taxon>Fungi incertae sedis</taxon>
        <taxon>Mucoromycota</taxon>
        <taxon>Mucoromycotina</taxon>
        <taxon>Mucoromycetes</taxon>
        <taxon>Mucorales</taxon>
        <taxon>Lichtheimiaceae</taxon>
        <taxon>Phascolomyces</taxon>
    </lineage>
</organism>
<reference evidence="2" key="1">
    <citation type="journal article" date="2022" name="IScience">
        <title>Evolution of zygomycete secretomes and the origins of terrestrial fungal ecologies.</title>
        <authorList>
            <person name="Chang Y."/>
            <person name="Wang Y."/>
            <person name="Mondo S."/>
            <person name="Ahrendt S."/>
            <person name="Andreopoulos W."/>
            <person name="Barry K."/>
            <person name="Beard J."/>
            <person name="Benny G.L."/>
            <person name="Blankenship S."/>
            <person name="Bonito G."/>
            <person name="Cuomo C."/>
            <person name="Desiro A."/>
            <person name="Gervers K.A."/>
            <person name="Hundley H."/>
            <person name="Kuo A."/>
            <person name="LaButti K."/>
            <person name="Lang B.F."/>
            <person name="Lipzen A."/>
            <person name="O'Donnell K."/>
            <person name="Pangilinan J."/>
            <person name="Reynolds N."/>
            <person name="Sandor L."/>
            <person name="Smith M.E."/>
            <person name="Tsang A."/>
            <person name="Grigoriev I.V."/>
            <person name="Stajich J.E."/>
            <person name="Spatafora J.W."/>
        </authorList>
    </citation>
    <scope>NUCLEOTIDE SEQUENCE</scope>
    <source>
        <strain evidence="2">RSA 2281</strain>
    </source>
</reference>
<gene>
    <name evidence="2" type="ORF">BDA99DRAFT_241030</name>
</gene>
<protein>
    <submittedName>
        <fullName evidence="2">Uncharacterized protein</fullName>
    </submittedName>
</protein>
<feature type="compositionally biased region" description="Polar residues" evidence="1">
    <location>
        <begin position="13"/>
        <end position="32"/>
    </location>
</feature>
<evidence type="ECO:0000313" key="3">
    <source>
        <dbReference type="Proteomes" id="UP001209540"/>
    </source>
</evidence>
<dbReference type="EMBL" id="JAIXMP010000004">
    <property type="protein sequence ID" value="KAI9274509.1"/>
    <property type="molecule type" value="Genomic_DNA"/>
</dbReference>
<sequence length="354" mass="39977">MSDSFDGDLGSPLSDTLSLSEDGNKNGSTNVVDDQLHDLGVNLVDQNVLESKIMAQADKAIADRDDELDQKRLEKARSHKAAAQKQLSELKSKLKEITAPTQRERLLTRINEQATRLHENTKDEKEILERMRDRDYARKQSTSDKVLDKNQRQDGESLRDFLIRTGKITPFDPLPQNGESSSSNVLENQSGSLFLPGSSGSLVPRRDIKGTKRIHEGSHSEEEEEEEESTDDNDGDDNDGDDDDGEYVEPVRNRAAAKVFVNQKITSASTKSKGKKRRTASDDEYEASEGGEDYDEAMYSAEEEGDDEDTNLEKRKAFEELMQDDGREATYQKRLDEWIHERKLMRSQIETVSV</sequence>
<feature type="compositionally biased region" description="Polar residues" evidence="1">
    <location>
        <begin position="177"/>
        <end position="189"/>
    </location>
</feature>
<accession>A0AAD5PHP5</accession>
<keyword evidence="3" id="KW-1185">Reference proteome</keyword>
<feature type="compositionally biased region" description="Acidic residues" evidence="1">
    <location>
        <begin position="221"/>
        <end position="247"/>
    </location>
</feature>